<keyword evidence="4" id="KW-0249">Electron transport</keyword>
<comment type="caution">
    <text evidence="8">The sequence shown here is derived from an EMBL/GenBank/DDBJ whole genome shotgun (WGS) entry which is preliminary data.</text>
</comment>
<reference evidence="8 9" key="1">
    <citation type="journal article" date="2019" name="Nat. Microbiol.">
        <title>Mediterranean grassland soil C-N compound turnover is dependent on rainfall and depth, and is mediated by genomically divergent microorganisms.</title>
        <authorList>
            <person name="Diamond S."/>
            <person name="Andeer P.F."/>
            <person name="Li Z."/>
            <person name="Crits-Christoph A."/>
            <person name="Burstein D."/>
            <person name="Anantharaman K."/>
            <person name="Lane K.R."/>
            <person name="Thomas B.C."/>
            <person name="Pan C."/>
            <person name="Northen T.R."/>
            <person name="Banfield J.F."/>
        </authorList>
    </citation>
    <scope>NUCLEOTIDE SEQUENCE [LARGE SCALE GENOMIC DNA]</scope>
    <source>
        <strain evidence="8">WS_10</strain>
    </source>
</reference>
<feature type="domain" description="Cytochrome c" evidence="7">
    <location>
        <begin position="141"/>
        <end position="247"/>
    </location>
</feature>
<evidence type="ECO:0000256" key="1">
    <source>
        <dbReference type="ARBA" id="ARBA00022448"/>
    </source>
</evidence>
<evidence type="ECO:0000256" key="5">
    <source>
        <dbReference type="ARBA" id="ARBA00023004"/>
    </source>
</evidence>
<keyword evidence="3 6" id="KW-0479">Metal-binding</keyword>
<dbReference type="PANTHER" id="PTHR33751:SF1">
    <property type="entry name" value="CBB3-TYPE CYTOCHROME C OXIDASE SUBUNIT FIXP"/>
    <property type="match status" value="1"/>
</dbReference>
<dbReference type="Gene3D" id="1.10.760.10">
    <property type="entry name" value="Cytochrome c-like domain"/>
    <property type="match status" value="2"/>
</dbReference>
<dbReference type="Pfam" id="PF00034">
    <property type="entry name" value="Cytochrom_C"/>
    <property type="match status" value="1"/>
</dbReference>
<dbReference type="InterPro" id="IPR009056">
    <property type="entry name" value="Cyt_c-like_dom"/>
</dbReference>
<name>A0A538U393_UNCEI</name>
<sequence>MRRIAVVVVCLVAVGVAAIAIVRRPQLPSAERGRRIAERTGCFGCHGPGGLRGANNPGRTDKTVPNFTDDVMMYAKTPDEIHQWIHNGVSRKKANSITWRTDRARGVLKMPAFKDRMNERDMDDVVAYVMAVTSMSEPEDSLAAHGLQRAEDLGCIGCHGPGGRLARANPGSWKGYLPSWDGKDFTELVHDSTEFRQWVEHGVSRRFDSNPFASFFLRRAVLKMPAFEKHAEAGDVSALWAYVTWLRAEASRTAATPMEEHHHE</sequence>
<dbReference type="EMBL" id="VBPA01000213">
    <property type="protein sequence ID" value="TMQ70358.1"/>
    <property type="molecule type" value="Genomic_DNA"/>
</dbReference>
<proteinExistence type="predicted"/>
<keyword evidence="1" id="KW-0813">Transport</keyword>
<evidence type="ECO:0000313" key="9">
    <source>
        <dbReference type="Proteomes" id="UP000319836"/>
    </source>
</evidence>
<protein>
    <submittedName>
        <fullName evidence="8">C-type cytochrome</fullName>
    </submittedName>
</protein>
<dbReference type="InterPro" id="IPR036909">
    <property type="entry name" value="Cyt_c-like_dom_sf"/>
</dbReference>
<keyword evidence="5 6" id="KW-0408">Iron</keyword>
<dbReference type="PRINTS" id="PR00605">
    <property type="entry name" value="CYTCHROMECIC"/>
</dbReference>
<dbReference type="GO" id="GO:0009055">
    <property type="term" value="F:electron transfer activity"/>
    <property type="evidence" value="ECO:0007669"/>
    <property type="project" value="InterPro"/>
</dbReference>
<dbReference type="SUPFAM" id="SSF46626">
    <property type="entry name" value="Cytochrome c"/>
    <property type="match status" value="2"/>
</dbReference>
<gene>
    <name evidence="8" type="ORF">E6K80_08725</name>
</gene>
<dbReference type="InterPro" id="IPR050597">
    <property type="entry name" value="Cytochrome_c_Oxidase_Subunit"/>
</dbReference>
<evidence type="ECO:0000313" key="8">
    <source>
        <dbReference type="EMBL" id="TMQ70358.1"/>
    </source>
</evidence>
<dbReference type="PROSITE" id="PS51007">
    <property type="entry name" value="CYTC"/>
    <property type="match status" value="2"/>
</dbReference>
<dbReference type="Proteomes" id="UP000319836">
    <property type="component" value="Unassembled WGS sequence"/>
</dbReference>
<feature type="domain" description="Cytochrome c" evidence="7">
    <location>
        <begin position="28"/>
        <end position="133"/>
    </location>
</feature>
<evidence type="ECO:0000259" key="7">
    <source>
        <dbReference type="PROSITE" id="PS51007"/>
    </source>
</evidence>
<dbReference type="GO" id="GO:0005506">
    <property type="term" value="F:iron ion binding"/>
    <property type="evidence" value="ECO:0007669"/>
    <property type="project" value="InterPro"/>
</dbReference>
<dbReference type="GO" id="GO:0020037">
    <property type="term" value="F:heme binding"/>
    <property type="evidence" value="ECO:0007669"/>
    <property type="project" value="InterPro"/>
</dbReference>
<organism evidence="8 9">
    <name type="scientific">Eiseniibacteriota bacterium</name>
    <dbReference type="NCBI Taxonomy" id="2212470"/>
    <lineage>
        <taxon>Bacteria</taxon>
        <taxon>Candidatus Eiseniibacteriota</taxon>
    </lineage>
</organism>
<dbReference type="AlphaFoldDB" id="A0A538U393"/>
<accession>A0A538U393</accession>
<evidence type="ECO:0000256" key="6">
    <source>
        <dbReference type="PROSITE-ProRule" id="PRU00433"/>
    </source>
</evidence>
<keyword evidence="2 6" id="KW-0349">Heme</keyword>
<dbReference type="InterPro" id="IPR008168">
    <property type="entry name" value="Cyt_C_IC"/>
</dbReference>
<dbReference type="PANTHER" id="PTHR33751">
    <property type="entry name" value="CBB3-TYPE CYTOCHROME C OXIDASE SUBUNIT FIXP"/>
    <property type="match status" value="1"/>
</dbReference>
<evidence type="ECO:0000256" key="4">
    <source>
        <dbReference type="ARBA" id="ARBA00022982"/>
    </source>
</evidence>
<evidence type="ECO:0000256" key="2">
    <source>
        <dbReference type="ARBA" id="ARBA00022617"/>
    </source>
</evidence>
<evidence type="ECO:0000256" key="3">
    <source>
        <dbReference type="ARBA" id="ARBA00022723"/>
    </source>
</evidence>